<evidence type="ECO:0000313" key="1">
    <source>
        <dbReference type="EMBL" id="OCK74121.1"/>
    </source>
</evidence>
<gene>
    <name evidence="1" type="ORF">K432DRAFT_311344</name>
</gene>
<dbReference type="EMBL" id="KV745554">
    <property type="protein sequence ID" value="OCK74121.1"/>
    <property type="molecule type" value="Genomic_DNA"/>
</dbReference>
<accession>A0A8E2DYN1</accession>
<dbReference type="Proteomes" id="UP000250266">
    <property type="component" value="Unassembled WGS sequence"/>
</dbReference>
<evidence type="ECO:0000313" key="2">
    <source>
        <dbReference type="Proteomes" id="UP000250266"/>
    </source>
</evidence>
<keyword evidence="2" id="KW-1185">Reference proteome</keyword>
<proteinExistence type="predicted"/>
<dbReference type="AlphaFoldDB" id="A0A8E2DYN1"/>
<name>A0A8E2DYN1_9PEZI</name>
<reference evidence="1 2" key="1">
    <citation type="journal article" date="2016" name="Nat. Commun.">
        <title>Ectomycorrhizal ecology is imprinted in the genome of the dominant symbiotic fungus Cenococcum geophilum.</title>
        <authorList>
            <consortium name="DOE Joint Genome Institute"/>
            <person name="Peter M."/>
            <person name="Kohler A."/>
            <person name="Ohm R.A."/>
            <person name="Kuo A."/>
            <person name="Krutzmann J."/>
            <person name="Morin E."/>
            <person name="Arend M."/>
            <person name="Barry K.W."/>
            <person name="Binder M."/>
            <person name="Choi C."/>
            <person name="Clum A."/>
            <person name="Copeland A."/>
            <person name="Grisel N."/>
            <person name="Haridas S."/>
            <person name="Kipfer T."/>
            <person name="LaButti K."/>
            <person name="Lindquist E."/>
            <person name="Lipzen A."/>
            <person name="Maire R."/>
            <person name="Meier B."/>
            <person name="Mihaltcheva S."/>
            <person name="Molinier V."/>
            <person name="Murat C."/>
            <person name="Poggeler S."/>
            <person name="Quandt C.A."/>
            <person name="Sperisen C."/>
            <person name="Tritt A."/>
            <person name="Tisserant E."/>
            <person name="Crous P.W."/>
            <person name="Henrissat B."/>
            <person name="Nehls U."/>
            <person name="Egli S."/>
            <person name="Spatafora J.W."/>
            <person name="Grigoriev I.V."/>
            <person name="Martin F.M."/>
        </authorList>
    </citation>
    <scope>NUCLEOTIDE SEQUENCE [LARGE SCALE GENOMIC DNA]</scope>
    <source>
        <strain evidence="1 2">CBS 459.81</strain>
    </source>
</reference>
<dbReference type="OrthoDB" id="3945463at2759"/>
<protein>
    <submittedName>
        <fullName evidence="1">Uncharacterized protein</fullName>
    </submittedName>
</protein>
<feature type="non-terminal residue" evidence="1">
    <location>
        <position position="1"/>
    </location>
</feature>
<sequence>VMALLTDNSLLVLKCGGSENAVVNKKRRPERGKSLLLVLPFAQDGGTIFHRTAKV</sequence>
<organism evidence="1 2">
    <name type="scientific">Lepidopterella palustris CBS 459.81</name>
    <dbReference type="NCBI Taxonomy" id="1314670"/>
    <lineage>
        <taxon>Eukaryota</taxon>
        <taxon>Fungi</taxon>
        <taxon>Dikarya</taxon>
        <taxon>Ascomycota</taxon>
        <taxon>Pezizomycotina</taxon>
        <taxon>Dothideomycetes</taxon>
        <taxon>Pleosporomycetidae</taxon>
        <taxon>Mytilinidiales</taxon>
        <taxon>Argynnaceae</taxon>
        <taxon>Lepidopterella</taxon>
    </lineage>
</organism>